<feature type="domain" description="AAA+ ATPase At3g28540-like C-terminal" evidence="1">
    <location>
        <begin position="14"/>
        <end position="76"/>
    </location>
</feature>
<reference evidence="2" key="1">
    <citation type="submission" date="2019-12" db="EMBL/GenBank/DDBJ databases">
        <title>Genome sequencing and annotation of Brassica cretica.</title>
        <authorList>
            <person name="Studholme D.J."/>
            <person name="Sarris P.F."/>
        </authorList>
    </citation>
    <scope>NUCLEOTIDE SEQUENCE</scope>
    <source>
        <strain evidence="2">PFS-102/07</strain>
        <tissue evidence="2">Leaf</tissue>
    </source>
</reference>
<dbReference type="Pfam" id="PF25568">
    <property type="entry name" value="AAA_lid_At3g28540"/>
    <property type="match status" value="1"/>
</dbReference>
<name>A0A8S9LI85_BRACR</name>
<dbReference type="InterPro" id="IPR058017">
    <property type="entry name" value="At3g28540-like_C"/>
</dbReference>
<dbReference type="AlphaFoldDB" id="A0A8S9LI85"/>
<accession>A0A8S9LI85</accession>
<feature type="non-terminal residue" evidence="2">
    <location>
        <position position="1"/>
    </location>
</feature>
<dbReference type="Gene3D" id="6.10.280.40">
    <property type="match status" value="1"/>
</dbReference>
<evidence type="ECO:0000259" key="1">
    <source>
        <dbReference type="Pfam" id="PF25568"/>
    </source>
</evidence>
<dbReference type="EMBL" id="QGKY02000094">
    <property type="protein sequence ID" value="KAF2605691.1"/>
    <property type="molecule type" value="Genomic_DNA"/>
</dbReference>
<organism evidence="2">
    <name type="scientific">Brassica cretica</name>
    <name type="common">Mustard</name>
    <dbReference type="NCBI Taxonomy" id="69181"/>
    <lineage>
        <taxon>Eukaryota</taxon>
        <taxon>Viridiplantae</taxon>
        <taxon>Streptophyta</taxon>
        <taxon>Embryophyta</taxon>
        <taxon>Tracheophyta</taxon>
        <taxon>Spermatophyta</taxon>
        <taxon>Magnoliopsida</taxon>
        <taxon>eudicotyledons</taxon>
        <taxon>Gunneridae</taxon>
        <taxon>Pentapetalae</taxon>
        <taxon>rosids</taxon>
        <taxon>malvids</taxon>
        <taxon>Brassicales</taxon>
        <taxon>Brassicaceae</taxon>
        <taxon>Brassiceae</taxon>
        <taxon>Brassica</taxon>
    </lineage>
</organism>
<proteinExistence type="predicted"/>
<evidence type="ECO:0000313" key="2">
    <source>
        <dbReference type="EMBL" id="KAF2605691.1"/>
    </source>
</evidence>
<gene>
    <name evidence="2" type="ORF">F2Q70_00027655</name>
</gene>
<sequence>MALKATVLAQLASKLVALYLKINEHVLFDPIEKLVLEVSATPAEVTQQLMASKDADIAFKGLLEFLETKKIKKEEDTKSRKQRLPYLKYR</sequence>
<protein>
    <recommendedName>
        <fullName evidence="1">AAA+ ATPase At3g28540-like C-terminal domain-containing protein</fullName>
    </recommendedName>
</protein>
<comment type="caution">
    <text evidence="2">The sequence shown here is derived from an EMBL/GenBank/DDBJ whole genome shotgun (WGS) entry which is preliminary data.</text>
</comment>